<dbReference type="PANTHER" id="PTHR48182:SF3">
    <property type="entry name" value="DUF676 DOMAIN-CONTAINING PROTEIN"/>
    <property type="match status" value="1"/>
</dbReference>
<feature type="transmembrane region" description="Helical" evidence="2">
    <location>
        <begin position="245"/>
        <end position="268"/>
    </location>
</feature>
<reference evidence="3" key="1">
    <citation type="journal article" date="2017" name="Mycologia">
        <title>Fusarium algeriense, sp. nov., a novel toxigenic crown rot pathogen of durum wheat from Algeria is nested in the Fusarium burgessii species complex.</title>
        <authorList>
            <person name="Laraba I."/>
            <person name="Keddad A."/>
            <person name="Boureghda H."/>
            <person name="Abdallah N."/>
            <person name="Vaughan M.M."/>
            <person name="Proctor R.H."/>
            <person name="Busman M."/>
            <person name="O'Donnell K."/>
        </authorList>
    </citation>
    <scope>NUCLEOTIDE SEQUENCE</scope>
    <source>
        <strain evidence="3">NRRL 25174</strain>
    </source>
</reference>
<dbReference type="Gene3D" id="3.40.50.1820">
    <property type="entry name" value="alpha/beta hydrolase"/>
    <property type="match status" value="1"/>
</dbReference>
<keyword evidence="4" id="KW-1185">Reference proteome</keyword>
<name>A0A9P5A809_9HYPO</name>
<feature type="transmembrane region" description="Helical" evidence="2">
    <location>
        <begin position="181"/>
        <end position="200"/>
    </location>
</feature>
<dbReference type="EMBL" id="PVQB02000762">
    <property type="protein sequence ID" value="KAF4333921.1"/>
    <property type="molecule type" value="Genomic_DNA"/>
</dbReference>
<evidence type="ECO:0000313" key="4">
    <source>
        <dbReference type="Proteomes" id="UP000730481"/>
    </source>
</evidence>
<dbReference type="InterPro" id="IPR029058">
    <property type="entry name" value="AB_hydrolase_fold"/>
</dbReference>
<evidence type="ECO:0000256" key="1">
    <source>
        <dbReference type="SAM" id="MobiDB-lite"/>
    </source>
</evidence>
<gene>
    <name evidence="3" type="ORF">FBEOM_12253</name>
</gene>
<evidence type="ECO:0000256" key="2">
    <source>
        <dbReference type="SAM" id="Phobius"/>
    </source>
</evidence>
<dbReference type="Proteomes" id="UP000730481">
    <property type="component" value="Unassembled WGS sequence"/>
</dbReference>
<evidence type="ECO:0000313" key="3">
    <source>
        <dbReference type="EMBL" id="KAF4333921.1"/>
    </source>
</evidence>
<feature type="transmembrane region" description="Helical" evidence="2">
    <location>
        <begin position="206"/>
        <end position="224"/>
    </location>
</feature>
<dbReference type="OrthoDB" id="5086500at2759"/>
<accession>A0A9P5A809</accession>
<dbReference type="AlphaFoldDB" id="A0A9P5A809"/>
<comment type="caution">
    <text evidence="3">The sequence shown here is derived from an EMBL/GenBank/DDBJ whole genome shotgun (WGS) entry which is preliminary data.</text>
</comment>
<keyword evidence="2" id="KW-0472">Membrane</keyword>
<feature type="region of interest" description="Disordered" evidence="1">
    <location>
        <begin position="1"/>
        <end position="154"/>
    </location>
</feature>
<sequence length="547" mass="61845">MDRRTYGPMDWEYQDSGPFDSKSPFSQARRNEKNALRPNPFANLGTPTRHPIFTPQPRPVDEGALSEVASDDENLELTKGGITSGNNAARAKKKPKSQARPPTYSSRNPTSSTKRRKRVSKSFPRSSDVDKNPYLSESSSSGSVDVSDSQWPGNRTAREATSFISTQEALHSSRESGWTPLTLSTLVILTAICVGGTFYYRVLSVSILVVWIYYTLMFSANYMLSSGKRQSRRLRKPFCIWVLDFAKLVGLLVLILWCLIISPIHIFVPTPMDAWTRYAEHPTFRSFEVLNDPGKSTIVEIFAIHGLGSDPSSAWRYGGNGSQVYWLTDLLPKQKGLENIKITMLNHQTRWDSHSPEVDFDVFAKMMLDDIEHLHQKSRPIIFIAHSFGGLLLKKSLVLATTRSKHIPQMTKGIYFLGVPHHGTKASFPASLLACTAYWRGSSTTMLEYMSESNPAVAALDKEFYEAYARPSQIREYNAPYVCNFLEMRPERLGKLSLNPTVNIKSGTLHYAEDVLLDTDHRGLNKFQSPNDPNFEKFLRHFYHALR</sequence>
<dbReference type="InterPro" id="IPR052374">
    <property type="entry name" value="SERAC1"/>
</dbReference>
<dbReference type="SUPFAM" id="SSF53474">
    <property type="entry name" value="alpha/beta-Hydrolases"/>
    <property type="match status" value="1"/>
</dbReference>
<feature type="compositionally biased region" description="Low complexity" evidence="1">
    <location>
        <begin position="136"/>
        <end position="149"/>
    </location>
</feature>
<keyword evidence="2" id="KW-0812">Transmembrane</keyword>
<proteinExistence type="predicted"/>
<dbReference type="PANTHER" id="PTHR48182">
    <property type="entry name" value="PROTEIN SERAC1"/>
    <property type="match status" value="1"/>
</dbReference>
<keyword evidence="2" id="KW-1133">Transmembrane helix</keyword>
<protein>
    <submittedName>
        <fullName evidence="3">Tetratricopeptide-like helical</fullName>
    </submittedName>
</protein>
<reference evidence="3" key="2">
    <citation type="submission" date="2020-02" db="EMBL/GenBank/DDBJ databases">
        <title>Identification and distribution of gene clusters putatively required for synthesis of sphingolipid metabolism inhibitors in phylogenetically diverse species of the filamentous fungus Fusarium.</title>
        <authorList>
            <person name="Kim H.-S."/>
            <person name="Busman M."/>
            <person name="Brown D.W."/>
            <person name="Divon H."/>
            <person name="Uhlig S."/>
            <person name="Proctor R.H."/>
        </authorList>
    </citation>
    <scope>NUCLEOTIDE SEQUENCE</scope>
    <source>
        <strain evidence="3">NRRL 25174</strain>
    </source>
</reference>
<organism evidence="3 4">
    <name type="scientific">Fusarium beomiforme</name>
    <dbReference type="NCBI Taxonomy" id="44412"/>
    <lineage>
        <taxon>Eukaryota</taxon>
        <taxon>Fungi</taxon>
        <taxon>Dikarya</taxon>
        <taxon>Ascomycota</taxon>
        <taxon>Pezizomycotina</taxon>
        <taxon>Sordariomycetes</taxon>
        <taxon>Hypocreomycetidae</taxon>
        <taxon>Hypocreales</taxon>
        <taxon>Nectriaceae</taxon>
        <taxon>Fusarium</taxon>
        <taxon>Fusarium burgessii species complex</taxon>
    </lineage>
</organism>